<protein>
    <recommendedName>
        <fullName evidence="2">J domain-containing protein</fullName>
    </recommendedName>
</protein>
<comment type="caution">
    <text evidence="3">The sequence shown here is derived from an EMBL/GenBank/DDBJ whole genome shotgun (WGS) entry which is preliminary data.</text>
</comment>
<reference evidence="3 4" key="1">
    <citation type="submission" date="2019-09" db="EMBL/GenBank/DDBJ databases">
        <title>Draft genome of the ectomycorrhizal ascomycete Sphaerosporella brunnea.</title>
        <authorList>
            <consortium name="DOE Joint Genome Institute"/>
            <person name="Benucci G.M."/>
            <person name="Marozzi G."/>
            <person name="Antonielli L."/>
            <person name="Sanchez S."/>
            <person name="Marco P."/>
            <person name="Wang X."/>
            <person name="Falini L.B."/>
            <person name="Barry K."/>
            <person name="Haridas S."/>
            <person name="Lipzen A."/>
            <person name="Labutti K."/>
            <person name="Grigoriev I.V."/>
            <person name="Murat C."/>
            <person name="Martin F."/>
            <person name="Albertini E."/>
            <person name="Donnini D."/>
            <person name="Bonito G."/>
        </authorList>
    </citation>
    <scope>NUCLEOTIDE SEQUENCE [LARGE SCALE GENOMIC DNA]</scope>
    <source>
        <strain evidence="3 4">Sb_GMNB300</strain>
    </source>
</reference>
<feature type="domain" description="J" evidence="2">
    <location>
        <begin position="11"/>
        <end position="79"/>
    </location>
</feature>
<evidence type="ECO:0000256" key="1">
    <source>
        <dbReference type="SAM" id="MobiDB-lite"/>
    </source>
</evidence>
<feature type="region of interest" description="Disordered" evidence="1">
    <location>
        <begin position="82"/>
        <end position="125"/>
    </location>
</feature>
<organism evidence="3 4">
    <name type="scientific">Sphaerosporella brunnea</name>
    <dbReference type="NCBI Taxonomy" id="1250544"/>
    <lineage>
        <taxon>Eukaryota</taxon>
        <taxon>Fungi</taxon>
        <taxon>Dikarya</taxon>
        <taxon>Ascomycota</taxon>
        <taxon>Pezizomycotina</taxon>
        <taxon>Pezizomycetes</taxon>
        <taxon>Pezizales</taxon>
        <taxon>Pyronemataceae</taxon>
        <taxon>Sphaerosporella</taxon>
    </lineage>
</organism>
<evidence type="ECO:0000313" key="3">
    <source>
        <dbReference type="EMBL" id="KAA8914883.1"/>
    </source>
</evidence>
<accession>A0A5J5FBT2</accession>
<sequence>MMPSSSTSTDCPYCVMGLAGPMVTEKELKDAYKALALQHHPDKHRPEDMQKQTAIFQKIRAAHEVLHDPIKRSKVSTCMKHALPRSSGRAHAAPVAASTTTSSGSSSYPYPPSSGSSSYPYPPSSGSSSYPYPPSSFMPFFGRRAASYAATQPGSSFSFTFTTNTPPIASNLVINSVLRRASALEEQASMKEQAAEQLARLISKRVKPGSHSWHDRMRPVEYRLAEARSMRAEAKRLRRASQRFRDAEEGKAEEEDDKEE</sequence>
<dbReference type="SUPFAM" id="SSF46565">
    <property type="entry name" value="Chaperone J-domain"/>
    <property type="match status" value="1"/>
</dbReference>
<feature type="compositionally biased region" description="Acidic residues" evidence="1">
    <location>
        <begin position="251"/>
        <end position="260"/>
    </location>
</feature>
<feature type="compositionally biased region" description="Low complexity" evidence="1">
    <location>
        <begin position="98"/>
        <end position="125"/>
    </location>
</feature>
<dbReference type="EMBL" id="VXIS01000002">
    <property type="protein sequence ID" value="KAA8914883.1"/>
    <property type="molecule type" value="Genomic_DNA"/>
</dbReference>
<dbReference type="PANTHER" id="PTHR24074">
    <property type="entry name" value="CO-CHAPERONE PROTEIN DJLA"/>
    <property type="match status" value="1"/>
</dbReference>
<name>A0A5J5FBT2_9PEZI</name>
<proteinExistence type="predicted"/>
<evidence type="ECO:0000259" key="2">
    <source>
        <dbReference type="PROSITE" id="PS50076"/>
    </source>
</evidence>
<dbReference type="PROSITE" id="PS50076">
    <property type="entry name" value="DNAJ_2"/>
    <property type="match status" value="1"/>
</dbReference>
<dbReference type="Proteomes" id="UP000326924">
    <property type="component" value="Unassembled WGS sequence"/>
</dbReference>
<dbReference type="Gene3D" id="1.10.287.110">
    <property type="entry name" value="DnaJ domain"/>
    <property type="match status" value="1"/>
</dbReference>
<feature type="region of interest" description="Disordered" evidence="1">
    <location>
        <begin position="235"/>
        <end position="260"/>
    </location>
</feature>
<dbReference type="CDD" id="cd06257">
    <property type="entry name" value="DnaJ"/>
    <property type="match status" value="1"/>
</dbReference>
<keyword evidence="4" id="KW-1185">Reference proteome</keyword>
<gene>
    <name evidence="3" type="ORF">FN846DRAFT_925305</name>
</gene>
<dbReference type="InterPro" id="IPR036869">
    <property type="entry name" value="J_dom_sf"/>
</dbReference>
<dbReference type="InParanoid" id="A0A5J5FBT2"/>
<dbReference type="OrthoDB" id="10250354at2759"/>
<dbReference type="InterPro" id="IPR050817">
    <property type="entry name" value="DjlA_DnaK_co-chaperone"/>
</dbReference>
<dbReference type="Pfam" id="PF00226">
    <property type="entry name" value="DnaJ"/>
    <property type="match status" value="1"/>
</dbReference>
<dbReference type="InterPro" id="IPR001623">
    <property type="entry name" value="DnaJ_domain"/>
</dbReference>
<dbReference type="SMART" id="SM00271">
    <property type="entry name" value="DnaJ"/>
    <property type="match status" value="1"/>
</dbReference>
<evidence type="ECO:0000313" key="4">
    <source>
        <dbReference type="Proteomes" id="UP000326924"/>
    </source>
</evidence>
<dbReference type="AlphaFoldDB" id="A0A5J5FBT2"/>